<feature type="active site" description="Proton acceptor" evidence="7">
    <location>
        <position position="360"/>
    </location>
</feature>
<dbReference type="PANTHER" id="PTHR43853:SF2">
    <property type="entry name" value="3-OXOADIPYL-COA_3-OXO-5,6-DEHYDROSUBERYL-COA THIOLASE"/>
    <property type="match status" value="1"/>
</dbReference>
<evidence type="ECO:0000256" key="1">
    <source>
        <dbReference type="ARBA" id="ARBA00005189"/>
    </source>
</evidence>
<feature type="domain" description="Thiolase C-terminal" evidence="10">
    <location>
        <begin position="279"/>
        <end position="402"/>
    </location>
</feature>
<dbReference type="Pfam" id="PF00108">
    <property type="entry name" value="Thiolase_N"/>
    <property type="match status" value="1"/>
</dbReference>
<name>A0A495JQI4_9ACTN</name>
<dbReference type="GO" id="GO:0010124">
    <property type="term" value="P:phenylacetate catabolic process"/>
    <property type="evidence" value="ECO:0007669"/>
    <property type="project" value="TreeGrafter"/>
</dbReference>
<dbReference type="PROSITE" id="PS00099">
    <property type="entry name" value="THIOLASE_3"/>
    <property type="match status" value="1"/>
</dbReference>
<keyword evidence="4 8" id="KW-0808">Transferase</keyword>
<dbReference type="PROSITE" id="PS00098">
    <property type="entry name" value="THIOLASE_1"/>
    <property type="match status" value="1"/>
</dbReference>
<evidence type="ECO:0000256" key="3">
    <source>
        <dbReference type="ARBA" id="ARBA00010982"/>
    </source>
</evidence>
<comment type="pathway">
    <text evidence="2">Aromatic compound metabolism.</text>
</comment>
<dbReference type="Proteomes" id="UP000277671">
    <property type="component" value="Unassembled WGS sequence"/>
</dbReference>
<evidence type="ECO:0000256" key="5">
    <source>
        <dbReference type="ARBA" id="ARBA00023315"/>
    </source>
</evidence>
<dbReference type="GO" id="GO:0019619">
    <property type="term" value="P:3,4-dihydroxybenzoate catabolic process"/>
    <property type="evidence" value="ECO:0007669"/>
    <property type="project" value="InterPro"/>
</dbReference>
<comment type="catalytic activity">
    <reaction evidence="6">
        <text>succinyl-CoA + acetyl-CoA = 3-oxoadipyl-CoA + CoA</text>
        <dbReference type="Rhea" id="RHEA:19481"/>
        <dbReference type="ChEBI" id="CHEBI:57287"/>
        <dbReference type="ChEBI" id="CHEBI:57288"/>
        <dbReference type="ChEBI" id="CHEBI:57292"/>
        <dbReference type="ChEBI" id="CHEBI:57348"/>
        <dbReference type="EC" id="2.3.1.174"/>
    </reaction>
</comment>
<dbReference type="NCBIfam" id="NF006551">
    <property type="entry name" value="PRK09050.1"/>
    <property type="match status" value="1"/>
</dbReference>
<organism evidence="11 12">
    <name type="scientific">Micromonospora pisi</name>
    <dbReference type="NCBI Taxonomy" id="589240"/>
    <lineage>
        <taxon>Bacteria</taxon>
        <taxon>Bacillati</taxon>
        <taxon>Actinomycetota</taxon>
        <taxon>Actinomycetes</taxon>
        <taxon>Micromonosporales</taxon>
        <taxon>Micromonosporaceae</taxon>
        <taxon>Micromonospora</taxon>
    </lineage>
</organism>
<dbReference type="InterPro" id="IPR020616">
    <property type="entry name" value="Thiolase_N"/>
</dbReference>
<evidence type="ECO:0000256" key="2">
    <source>
        <dbReference type="ARBA" id="ARBA00005211"/>
    </source>
</evidence>
<dbReference type="InterPro" id="IPR050215">
    <property type="entry name" value="Thiolase-like_sf_Thiolase"/>
</dbReference>
<dbReference type="InterPro" id="IPR020613">
    <property type="entry name" value="Thiolase_CS"/>
</dbReference>
<evidence type="ECO:0000256" key="6">
    <source>
        <dbReference type="ARBA" id="ARBA00048527"/>
    </source>
</evidence>
<keyword evidence="12" id="KW-1185">Reference proteome</keyword>
<evidence type="ECO:0000259" key="9">
    <source>
        <dbReference type="Pfam" id="PF00108"/>
    </source>
</evidence>
<dbReference type="InterPro" id="IPR016039">
    <property type="entry name" value="Thiolase-like"/>
</dbReference>
<sequence length="410" mass="42578">MLPGVTVAYLVSGVRTPIGRYAGALAGVRPDDLAAHVIRELVARHPDVDWTAVDDVVLGCANQAGEDNRNVARMATLLAGLPESVPGTTVNRLCGSGLDAIGIAARAVIAGEADLVLAGGVESMSRAPFVQPKATTPYSRAAEIYDTTLGWRFVNPLMQRGWGTDAMPETAENVAAEYGVDRAAQDAFALRSQQRAARAQASGRLAEEIVPIEVPAGRRETRLVTLDEHPRETTIERLAALPTPFRDGGTVTAGNSSGVNDGAAAVLVASAEAVRRYGLTPLARITGSAAVGVPPRVMGIGPVPATRRLLDRLGLTLGEVDVVELNEAFAAQAVAVLRELGLPEDAEHVNPNGGAIALGHPLGASGARLALTAALELRHRGARRALCAMCIGVGQGIALMLEAADQPPRG</sequence>
<feature type="active site" description="Acyl-thioester intermediate" evidence="7">
    <location>
        <position position="94"/>
    </location>
</feature>
<dbReference type="PIRSF" id="PIRSF000429">
    <property type="entry name" value="Ac-CoA_Ac_transf"/>
    <property type="match status" value="1"/>
</dbReference>
<proteinExistence type="inferred from homology"/>
<dbReference type="InterPro" id="IPR012793">
    <property type="entry name" value="PcaF"/>
</dbReference>
<dbReference type="GO" id="GO:0005737">
    <property type="term" value="C:cytoplasm"/>
    <property type="evidence" value="ECO:0007669"/>
    <property type="project" value="UniProtKB-ARBA"/>
</dbReference>
<comment type="caution">
    <text evidence="11">The sequence shown here is derived from an EMBL/GenBank/DDBJ whole genome shotgun (WGS) entry which is preliminary data.</text>
</comment>
<dbReference type="PROSITE" id="PS00737">
    <property type="entry name" value="THIOLASE_2"/>
    <property type="match status" value="1"/>
</dbReference>
<accession>A0A495JQI4</accession>
<evidence type="ECO:0000259" key="10">
    <source>
        <dbReference type="Pfam" id="PF02803"/>
    </source>
</evidence>
<dbReference type="GO" id="GO:0033812">
    <property type="term" value="F:3-oxoadipyl-CoA thiolase activity"/>
    <property type="evidence" value="ECO:0007669"/>
    <property type="project" value="UniProtKB-EC"/>
</dbReference>
<dbReference type="Gene3D" id="3.40.47.10">
    <property type="match status" value="1"/>
</dbReference>
<feature type="domain" description="Thiolase N-terminal" evidence="9">
    <location>
        <begin position="9"/>
        <end position="271"/>
    </location>
</feature>
<dbReference type="InterPro" id="IPR002155">
    <property type="entry name" value="Thiolase"/>
</dbReference>
<evidence type="ECO:0000313" key="11">
    <source>
        <dbReference type="EMBL" id="RKR90788.1"/>
    </source>
</evidence>
<dbReference type="InterPro" id="IPR020617">
    <property type="entry name" value="Thiolase_C"/>
</dbReference>
<gene>
    <name evidence="11" type="ORF">BDK92_5169</name>
</gene>
<evidence type="ECO:0000313" key="12">
    <source>
        <dbReference type="Proteomes" id="UP000277671"/>
    </source>
</evidence>
<dbReference type="NCBIfam" id="TIGR01930">
    <property type="entry name" value="AcCoA-C-Actrans"/>
    <property type="match status" value="1"/>
</dbReference>
<keyword evidence="5 8" id="KW-0012">Acyltransferase</keyword>
<dbReference type="EMBL" id="RBKT01000001">
    <property type="protein sequence ID" value="RKR90788.1"/>
    <property type="molecule type" value="Genomic_DNA"/>
</dbReference>
<evidence type="ECO:0000256" key="7">
    <source>
        <dbReference type="PIRSR" id="PIRSR000429-1"/>
    </source>
</evidence>
<dbReference type="InterPro" id="IPR020615">
    <property type="entry name" value="Thiolase_acyl_enz_int_AS"/>
</dbReference>
<comment type="pathway">
    <text evidence="1">Lipid metabolism.</text>
</comment>
<dbReference type="AlphaFoldDB" id="A0A495JQI4"/>
<evidence type="ECO:0000256" key="4">
    <source>
        <dbReference type="ARBA" id="ARBA00022679"/>
    </source>
</evidence>
<dbReference type="Pfam" id="PF02803">
    <property type="entry name" value="Thiolase_C"/>
    <property type="match status" value="1"/>
</dbReference>
<dbReference type="SUPFAM" id="SSF53901">
    <property type="entry name" value="Thiolase-like"/>
    <property type="match status" value="2"/>
</dbReference>
<dbReference type="InterPro" id="IPR020610">
    <property type="entry name" value="Thiolase_AS"/>
</dbReference>
<dbReference type="CDD" id="cd00751">
    <property type="entry name" value="thiolase"/>
    <property type="match status" value="1"/>
</dbReference>
<protein>
    <submittedName>
        <fullName evidence="11">Acetyl-CoA C-acetyltransferase/acetyl-CoA acyltransferase</fullName>
    </submittedName>
</protein>
<dbReference type="NCBIfam" id="TIGR02430">
    <property type="entry name" value="pcaF"/>
    <property type="match status" value="1"/>
</dbReference>
<reference evidence="11 12" key="1">
    <citation type="submission" date="2018-10" db="EMBL/GenBank/DDBJ databases">
        <title>Sequencing the genomes of 1000 actinobacteria strains.</title>
        <authorList>
            <person name="Klenk H.-P."/>
        </authorList>
    </citation>
    <scope>NUCLEOTIDE SEQUENCE [LARGE SCALE GENOMIC DNA]</scope>
    <source>
        <strain evidence="11 12">DSM 45175</strain>
    </source>
</reference>
<feature type="active site" description="Proton acceptor" evidence="7">
    <location>
        <position position="390"/>
    </location>
</feature>
<dbReference type="FunFam" id="3.40.47.10:FF:000010">
    <property type="entry name" value="Acetyl-CoA acetyltransferase (Thiolase)"/>
    <property type="match status" value="1"/>
</dbReference>
<evidence type="ECO:0000256" key="8">
    <source>
        <dbReference type="RuleBase" id="RU003557"/>
    </source>
</evidence>
<dbReference type="GO" id="GO:0006635">
    <property type="term" value="P:fatty acid beta-oxidation"/>
    <property type="evidence" value="ECO:0007669"/>
    <property type="project" value="TreeGrafter"/>
</dbReference>
<comment type="similarity">
    <text evidence="3 8">Belongs to the thiolase-like superfamily. Thiolase family.</text>
</comment>
<dbReference type="PANTHER" id="PTHR43853">
    <property type="entry name" value="3-KETOACYL-COA THIOLASE, PEROXISOMAL"/>
    <property type="match status" value="1"/>
</dbReference>